<dbReference type="InterPro" id="IPR000182">
    <property type="entry name" value="GNAT_dom"/>
</dbReference>
<accession>A0A1X6YR45</accession>
<dbReference type="Proteomes" id="UP000193778">
    <property type="component" value="Unassembled WGS sequence"/>
</dbReference>
<proteinExistence type="predicted"/>
<dbReference type="FunFam" id="3.40.630.30:FF:000047">
    <property type="entry name" value="Acetyltransferase, GNAT family"/>
    <property type="match status" value="1"/>
</dbReference>
<keyword evidence="4" id="KW-1185">Reference proteome</keyword>
<dbReference type="PROSITE" id="PS51186">
    <property type="entry name" value="GNAT"/>
    <property type="match status" value="1"/>
</dbReference>
<dbReference type="InterPro" id="IPR051908">
    <property type="entry name" value="Ribosomal_N-acetyltransferase"/>
</dbReference>
<dbReference type="PANTHER" id="PTHR43441">
    <property type="entry name" value="RIBOSOMAL-PROTEIN-SERINE ACETYLTRANSFERASE"/>
    <property type="match status" value="1"/>
</dbReference>
<evidence type="ECO:0000313" key="3">
    <source>
        <dbReference type="EMBL" id="SLN28925.1"/>
    </source>
</evidence>
<name>A0A1X6YR45_9RHOB</name>
<dbReference type="OrthoDB" id="5295305at2"/>
<dbReference type="AlphaFoldDB" id="A0A1X6YR45"/>
<evidence type="ECO:0000313" key="4">
    <source>
        <dbReference type="Proteomes" id="UP000193778"/>
    </source>
</evidence>
<protein>
    <submittedName>
        <fullName evidence="3">Ribosomal-protein-L7/L12-serine acetyltransferase</fullName>
    </submittedName>
</protein>
<sequence length="236" mass="26799">MAGHNTNDLGQPIGKPVSGAFPRPTPPYTPMEGQYCSVVPLDVNRHSPGLFRAFANDADGRNWTYLPYGPFASEHDFNEWTRASCSDADPMFHTVLDRSDMPVGMASFLRIAPAAGAIEVGHIHFSPLLQRKPQSTETMYLMMRRVFDELGYRRYEWKCDALNAPSRSAAERLGFTFEGVFRQATHYKGRNRDTAWYSILDSEWPRIRDAFESWLSPDNFDEAGQQRKPLMARAQG</sequence>
<dbReference type="SUPFAM" id="SSF55729">
    <property type="entry name" value="Acyl-CoA N-acyltransferases (Nat)"/>
    <property type="match status" value="1"/>
</dbReference>
<feature type="domain" description="N-acetyltransferase" evidence="2">
    <location>
        <begin position="49"/>
        <end position="193"/>
    </location>
</feature>
<evidence type="ECO:0000256" key="1">
    <source>
        <dbReference type="SAM" id="MobiDB-lite"/>
    </source>
</evidence>
<feature type="region of interest" description="Disordered" evidence="1">
    <location>
        <begin position="1"/>
        <end position="26"/>
    </location>
</feature>
<dbReference type="GO" id="GO:0008999">
    <property type="term" value="F:protein-N-terminal-alanine acetyltransferase activity"/>
    <property type="evidence" value="ECO:0007669"/>
    <property type="project" value="TreeGrafter"/>
</dbReference>
<dbReference type="Gene3D" id="3.40.630.30">
    <property type="match status" value="1"/>
</dbReference>
<dbReference type="InterPro" id="IPR016181">
    <property type="entry name" value="Acyl_CoA_acyltransferase"/>
</dbReference>
<evidence type="ECO:0000259" key="2">
    <source>
        <dbReference type="PROSITE" id="PS51186"/>
    </source>
</evidence>
<reference evidence="4" key="1">
    <citation type="submission" date="2017-03" db="EMBL/GenBank/DDBJ databases">
        <authorList>
            <person name="Rodrigo-Torres L."/>
            <person name="Arahal R.D."/>
            <person name="Lucena T."/>
        </authorList>
    </citation>
    <scope>NUCLEOTIDE SEQUENCE [LARGE SCALE GENOMIC DNA]</scope>
    <source>
        <strain evidence="4">CECT 8411</strain>
    </source>
</reference>
<dbReference type="Pfam" id="PF13302">
    <property type="entry name" value="Acetyltransf_3"/>
    <property type="match status" value="1"/>
</dbReference>
<dbReference type="GO" id="GO:1990189">
    <property type="term" value="F:protein N-terminal-serine acetyltransferase activity"/>
    <property type="evidence" value="ECO:0007669"/>
    <property type="project" value="TreeGrafter"/>
</dbReference>
<dbReference type="RefSeq" id="WP_085821719.1">
    <property type="nucleotide sequence ID" value="NZ_FWFP01000003.1"/>
</dbReference>
<dbReference type="EMBL" id="FWFP01000003">
    <property type="protein sequence ID" value="SLN28925.1"/>
    <property type="molecule type" value="Genomic_DNA"/>
</dbReference>
<gene>
    <name evidence="3" type="ORF">RUM8411_01155</name>
</gene>
<dbReference type="GO" id="GO:0005737">
    <property type="term" value="C:cytoplasm"/>
    <property type="evidence" value="ECO:0007669"/>
    <property type="project" value="TreeGrafter"/>
</dbReference>
<organism evidence="3 4">
    <name type="scientific">Ruegeria meonggei</name>
    <dbReference type="NCBI Taxonomy" id="1446476"/>
    <lineage>
        <taxon>Bacteria</taxon>
        <taxon>Pseudomonadati</taxon>
        <taxon>Pseudomonadota</taxon>
        <taxon>Alphaproteobacteria</taxon>
        <taxon>Rhodobacterales</taxon>
        <taxon>Roseobacteraceae</taxon>
        <taxon>Ruegeria</taxon>
    </lineage>
</organism>
<dbReference type="PANTHER" id="PTHR43441:SF2">
    <property type="entry name" value="FAMILY ACETYLTRANSFERASE, PUTATIVE (AFU_ORTHOLOGUE AFUA_7G00850)-RELATED"/>
    <property type="match status" value="1"/>
</dbReference>
<keyword evidence="3" id="KW-0808">Transferase</keyword>